<dbReference type="OMA" id="YMAFQHP"/>
<proteinExistence type="predicted"/>
<keyword evidence="5" id="KW-0677">Repeat</keyword>
<keyword evidence="8" id="KW-0508">mRNA splicing</keyword>
<dbReference type="GO" id="GO:0010468">
    <property type="term" value="P:regulation of gene expression"/>
    <property type="evidence" value="ECO:0007669"/>
    <property type="project" value="TreeGrafter"/>
</dbReference>
<keyword evidence="9" id="KW-0687">Ribonucleoprotein</keyword>
<evidence type="ECO:0000256" key="12">
    <source>
        <dbReference type="ARBA" id="ARBA00071225"/>
    </source>
</evidence>
<dbReference type="GO" id="GO:0008380">
    <property type="term" value="P:RNA splicing"/>
    <property type="evidence" value="ECO:0007669"/>
    <property type="project" value="UniProtKB-KW"/>
</dbReference>
<evidence type="ECO:0000256" key="5">
    <source>
        <dbReference type="ARBA" id="ARBA00022737"/>
    </source>
</evidence>
<evidence type="ECO:0000256" key="4">
    <source>
        <dbReference type="ARBA" id="ARBA00022664"/>
    </source>
</evidence>
<keyword evidence="4" id="KW-0507">mRNA processing</keyword>
<keyword evidence="7" id="KW-0809">Transit peptide</keyword>
<protein>
    <recommendedName>
        <fullName evidence="12">Ribonuclease III domain-containing protein RNC1, chloroplastic</fullName>
    </recommendedName>
    <alternativeName>
        <fullName evidence="13">Chloroplast ribonuclease III domain protein</fullName>
    </alternativeName>
</protein>
<keyword evidence="14" id="KW-1133">Transmembrane helix</keyword>
<feature type="domain" description="RNase III" evidence="15">
    <location>
        <begin position="182"/>
        <end position="295"/>
    </location>
</feature>
<dbReference type="GO" id="GO:0005634">
    <property type="term" value="C:nucleus"/>
    <property type="evidence" value="ECO:0007669"/>
    <property type="project" value="TreeGrafter"/>
</dbReference>
<keyword evidence="3" id="KW-0934">Plastid</keyword>
<dbReference type="Proteomes" id="UP000238479">
    <property type="component" value="Chromosome 2"/>
</dbReference>
<dbReference type="GO" id="GO:0003725">
    <property type="term" value="F:double-stranded RNA binding"/>
    <property type="evidence" value="ECO:0007669"/>
    <property type="project" value="TreeGrafter"/>
</dbReference>
<dbReference type="GO" id="GO:0009507">
    <property type="term" value="C:chloroplast"/>
    <property type="evidence" value="ECO:0007669"/>
    <property type="project" value="UniProtKB-SubCell"/>
</dbReference>
<dbReference type="PROSITE" id="PS50142">
    <property type="entry name" value="RNASE_3_2"/>
    <property type="match status" value="2"/>
</dbReference>
<evidence type="ECO:0000256" key="2">
    <source>
        <dbReference type="ARBA" id="ARBA00022528"/>
    </source>
</evidence>
<dbReference type="Gene3D" id="1.10.1520.10">
    <property type="entry name" value="Ribonuclease III domain"/>
    <property type="match status" value="2"/>
</dbReference>
<dbReference type="PANTHER" id="PTHR11207">
    <property type="entry name" value="RIBONUCLEASE III"/>
    <property type="match status" value="1"/>
</dbReference>
<organism evidence="16 17">
    <name type="scientific">Rosa chinensis</name>
    <name type="common">China rose</name>
    <dbReference type="NCBI Taxonomy" id="74649"/>
    <lineage>
        <taxon>Eukaryota</taxon>
        <taxon>Viridiplantae</taxon>
        <taxon>Streptophyta</taxon>
        <taxon>Embryophyta</taxon>
        <taxon>Tracheophyta</taxon>
        <taxon>Spermatophyta</taxon>
        <taxon>Magnoliopsida</taxon>
        <taxon>eudicotyledons</taxon>
        <taxon>Gunneridae</taxon>
        <taxon>Pentapetalae</taxon>
        <taxon>rosids</taxon>
        <taxon>fabids</taxon>
        <taxon>Rosales</taxon>
        <taxon>Rosaceae</taxon>
        <taxon>Rosoideae</taxon>
        <taxon>Rosoideae incertae sedis</taxon>
        <taxon>Rosa</taxon>
    </lineage>
</organism>
<keyword evidence="16" id="KW-0378">Hydrolase</keyword>
<feature type="domain" description="RNase III" evidence="15">
    <location>
        <begin position="468"/>
        <end position="581"/>
    </location>
</feature>
<keyword evidence="17" id="KW-1185">Reference proteome</keyword>
<keyword evidence="2" id="KW-0150">Chloroplast</keyword>
<feature type="transmembrane region" description="Helical" evidence="14">
    <location>
        <begin position="281"/>
        <end position="300"/>
    </location>
</feature>
<evidence type="ECO:0000313" key="16">
    <source>
        <dbReference type="EMBL" id="PRQ48148.1"/>
    </source>
</evidence>
<evidence type="ECO:0000256" key="13">
    <source>
        <dbReference type="ARBA" id="ARBA00075737"/>
    </source>
</evidence>
<evidence type="ECO:0000313" key="17">
    <source>
        <dbReference type="Proteomes" id="UP000238479"/>
    </source>
</evidence>
<dbReference type="STRING" id="74649.A0A2P6RNZ2"/>
<accession>A0A2P6RNZ2</accession>
<evidence type="ECO:0000256" key="3">
    <source>
        <dbReference type="ARBA" id="ARBA00022640"/>
    </source>
</evidence>
<evidence type="ECO:0000256" key="1">
    <source>
        <dbReference type="ARBA" id="ARBA00004229"/>
    </source>
</evidence>
<feature type="transmembrane region" description="Helical" evidence="14">
    <location>
        <begin position="345"/>
        <end position="363"/>
    </location>
</feature>
<keyword evidence="14" id="KW-0472">Membrane</keyword>
<evidence type="ECO:0000256" key="9">
    <source>
        <dbReference type="ARBA" id="ARBA00023274"/>
    </source>
</evidence>
<evidence type="ECO:0000256" key="14">
    <source>
        <dbReference type="SAM" id="Phobius"/>
    </source>
</evidence>
<dbReference type="GO" id="GO:0004525">
    <property type="term" value="F:ribonuclease III activity"/>
    <property type="evidence" value="ECO:0007669"/>
    <property type="project" value="InterPro"/>
</dbReference>
<evidence type="ECO:0000256" key="10">
    <source>
        <dbReference type="ARBA" id="ARBA00057170"/>
    </source>
</evidence>
<dbReference type="GO" id="GO:1990904">
    <property type="term" value="C:ribonucleoprotein complex"/>
    <property type="evidence" value="ECO:0007669"/>
    <property type="project" value="UniProtKB-KW"/>
</dbReference>
<dbReference type="SMART" id="SM00535">
    <property type="entry name" value="RIBOc"/>
    <property type="match status" value="1"/>
</dbReference>
<keyword evidence="6" id="KW-0694">RNA-binding</keyword>
<dbReference type="FunFam" id="1.10.1520.10:FF:000009">
    <property type="entry name" value="Ribonuclease III domain-containing protein RNC1, chloroplastic"/>
    <property type="match status" value="1"/>
</dbReference>
<dbReference type="CDD" id="cd00593">
    <property type="entry name" value="RIBOc"/>
    <property type="match status" value="2"/>
</dbReference>
<evidence type="ECO:0000256" key="7">
    <source>
        <dbReference type="ARBA" id="ARBA00022946"/>
    </source>
</evidence>
<evidence type="ECO:0000256" key="11">
    <source>
        <dbReference type="ARBA" id="ARBA00065223"/>
    </source>
</evidence>
<evidence type="ECO:0000256" key="8">
    <source>
        <dbReference type="ARBA" id="ARBA00023187"/>
    </source>
</evidence>
<dbReference type="AlphaFoldDB" id="A0A2P6RNZ2"/>
<comment type="subunit">
    <text evidence="11">Interacts with RNA. Part of large ribonucleo-protein particles that contain CAF1 and/or CAF2.</text>
</comment>
<comment type="caution">
    <text evidence="16">The sequence shown here is derived from an EMBL/GenBank/DDBJ whole genome shotgun (WGS) entry which is preliminary data.</text>
</comment>
<sequence length="605" mass="70705">MLITFHTQNTLSLMELSSTFTQVSTPSSSYNTYSFSSSLSPFPTQIRLITPKSHNPNSRNFRVLAVAVDPQELPKNSPQRLLKELSERKRVTSPKKKVPPKRFILRPPLDDNRLAQRFLNSPQLSLKSFPLLSSCLPSSRLNNADKAWIDEYLLEAKQALGYPLEPSERLGDDNPAKQFDTLLYMAFQHPSCERTNARHVRSAHSRLWFLGQYVLELGLAEFFLQRYPRESPGPMRERVFALIGKRYLPRWIKAASLQNLVFPFDDMDKLQRKEREPPVKCVFWALFGAIYLCFGMPEVYRVLFEVFGMDPEAEDCQPRLRRQLEDVDYVSVEFEDKKLSWQDVAVYRASSISSFFFLLIIYVDRQERQNENTAQTLGSCLRQSGGKKILFFKCTFVCITLRPPEDALFAHPRLFRACVPPGMHRFRGNIWDYESRPQVMRALGYPLKMTDRIPDITEARNIELGLGLQLAFLHPSKHKFEHPRFCYERLEYVGQKIQDLVMAERLLMKHLDAPGKWLAERHRRLLMNKFCGRYLREKRLHQFIIYSEQVMDAYEHNRRLRNPATTAIQQAIHGLSYTVYGKPDVRRLMFEVFDFEQTQPKAVNV</sequence>
<dbReference type="GO" id="GO:0006397">
    <property type="term" value="P:mRNA processing"/>
    <property type="evidence" value="ECO:0007669"/>
    <property type="project" value="UniProtKB-KW"/>
</dbReference>
<keyword evidence="14" id="KW-0812">Transmembrane</keyword>
<evidence type="ECO:0000256" key="6">
    <source>
        <dbReference type="ARBA" id="ARBA00022884"/>
    </source>
</evidence>
<name>A0A2P6RNZ2_ROSCH</name>
<dbReference type="EMBL" id="PDCK01000040">
    <property type="protein sequence ID" value="PRQ48148.1"/>
    <property type="molecule type" value="Genomic_DNA"/>
</dbReference>
<dbReference type="InterPro" id="IPR036389">
    <property type="entry name" value="RNase_III_sf"/>
</dbReference>
<gene>
    <name evidence="16" type="ORF">RchiOBHm_Chr2g0107461</name>
</gene>
<comment type="function">
    <text evidence="10">Binds specific group II introns in chloroplasts and facilitates their splicing. Acts on both subgroup IIA and subgroup IIB introns. The substrates of the subgroup II also require the CRM domain proteins CAF1 or CAF2. Binds both single-stranded and double-stranded RNA non-specifically, but lacks endonuclease activity. Required for plastid ribosome biogenesis.</text>
</comment>
<evidence type="ECO:0000259" key="15">
    <source>
        <dbReference type="PROSITE" id="PS50142"/>
    </source>
</evidence>
<dbReference type="FunFam" id="1.10.1520.10:FF:000011">
    <property type="entry name" value="Ribonuclease III domain-containing protein RNC1, chloroplastic"/>
    <property type="match status" value="1"/>
</dbReference>
<dbReference type="PANTHER" id="PTHR11207:SF34">
    <property type="entry name" value="RIBONUCLEASE III DOMAIN-CONTAINING PROTEIN RNC1, CHLOROPLASTIC"/>
    <property type="match status" value="1"/>
</dbReference>
<comment type="subcellular location">
    <subcellularLocation>
        <location evidence="1">Plastid</location>
        <location evidence="1">Chloroplast</location>
    </subcellularLocation>
</comment>
<reference evidence="16 17" key="1">
    <citation type="journal article" date="2018" name="Nat. Genet.">
        <title>The Rosa genome provides new insights in the design of modern roses.</title>
        <authorList>
            <person name="Bendahmane M."/>
        </authorList>
    </citation>
    <scope>NUCLEOTIDE SEQUENCE [LARGE SCALE GENOMIC DNA]</scope>
    <source>
        <strain evidence="17">cv. Old Blush</strain>
    </source>
</reference>
<dbReference type="InterPro" id="IPR000999">
    <property type="entry name" value="RNase_III_dom"/>
</dbReference>
<dbReference type="Gramene" id="PRQ48148">
    <property type="protein sequence ID" value="PRQ48148"/>
    <property type="gene ID" value="RchiOBHm_Chr2g0107461"/>
</dbReference>
<dbReference type="SUPFAM" id="SSF69065">
    <property type="entry name" value="RNase III domain-like"/>
    <property type="match status" value="2"/>
</dbReference>